<proteinExistence type="predicted"/>
<evidence type="ECO:0000313" key="2">
    <source>
        <dbReference type="Proteomes" id="UP000727407"/>
    </source>
</evidence>
<name>A0A8J4U6J2_CLAMG</name>
<organism evidence="1 2">
    <name type="scientific">Clarias magur</name>
    <name type="common">Asian catfish</name>
    <name type="synonym">Macropteronotus magur</name>
    <dbReference type="NCBI Taxonomy" id="1594786"/>
    <lineage>
        <taxon>Eukaryota</taxon>
        <taxon>Metazoa</taxon>
        <taxon>Chordata</taxon>
        <taxon>Craniata</taxon>
        <taxon>Vertebrata</taxon>
        <taxon>Euteleostomi</taxon>
        <taxon>Actinopterygii</taxon>
        <taxon>Neopterygii</taxon>
        <taxon>Teleostei</taxon>
        <taxon>Ostariophysi</taxon>
        <taxon>Siluriformes</taxon>
        <taxon>Clariidae</taxon>
        <taxon>Clarias</taxon>
    </lineage>
</organism>
<gene>
    <name evidence="1" type="primary">tc3a</name>
    <name evidence="1" type="ORF">DAT39_004384</name>
</gene>
<dbReference type="AlphaFoldDB" id="A0A8J4U6J2"/>
<accession>A0A8J4U6J2</accession>
<keyword evidence="2" id="KW-1185">Reference proteome</keyword>
<feature type="non-terminal residue" evidence="1">
    <location>
        <position position="83"/>
    </location>
</feature>
<dbReference type="Proteomes" id="UP000727407">
    <property type="component" value="Unassembled WGS sequence"/>
</dbReference>
<feature type="non-terminal residue" evidence="1">
    <location>
        <position position="1"/>
    </location>
</feature>
<dbReference type="EMBL" id="QNUK01000039">
    <property type="protein sequence ID" value="KAF5905914.1"/>
    <property type="molecule type" value="Genomic_DNA"/>
</dbReference>
<protein>
    <submittedName>
        <fullName evidence="1">Transposable element Tc3 transposase</fullName>
    </submittedName>
</protein>
<evidence type="ECO:0000313" key="1">
    <source>
        <dbReference type="EMBL" id="KAF5905914.1"/>
    </source>
</evidence>
<comment type="caution">
    <text evidence="1">The sequence shown here is derived from an EMBL/GenBank/DDBJ whole genome shotgun (WGS) entry which is preliminary data.</text>
</comment>
<reference evidence="1" key="1">
    <citation type="submission" date="2020-07" db="EMBL/GenBank/DDBJ databases">
        <title>Clarias magur genome sequencing, assembly and annotation.</title>
        <authorList>
            <person name="Kushwaha B."/>
            <person name="Kumar R."/>
            <person name="Das P."/>
            <person name="Joshi C.G."/>
            <person name="Kumar D."/>
            <person name="Nagpure N.S."/>
            <person name="Pandey M."/>
            <person name="Agarwal S."/>
            <person name="Srivastava S."/>
            <person name="Singh M."/>
            <person name="Sahoo L."/>
            <person name="Jayasankar P."/>
            <person name="Meher P.K."/>
            <person name="Koringa P.G."/>
            <person name="Iquebal M.A."/>
            <person name="Das S.P."/>
            <person name="Bit A."/>
            <person name="Patnaik S."/>
            <person name="Patel N."/>
            <person name="Shah T.M."/>
            <person name="Hinsu A."/>
            <person name="Jena J.K."/>
        </authorList>
    </citation>
    <scope>NUCLEOTIDE SEQUENCE</scope>
    <source>
        <strain evidence="1">CIFAMagur01</strain>
        <tissue evidence="1">Testis</tissue>
    </source>
</reference>
<sequence length="83" mass="9373">AGAERKDSKHTGNTTMDFIRRKKQKVLDWPRQSTDIFSTHLKSEGKSLNKQLKEAGVQFGDIIAPAQFLELQSQFHSDLGPTM</sequence>